<feature type="domain" description="Histidine kinase" evidence="11">
    <location>
        <begin position="215"/>
        <end position="428"/>
    </location>
</feature>
<dbReference type="InterPro" id="IPR050980">
    <property type="entry name" value="2C_sensor_his_kinase"/>
</dbReference>
<keyword evidence="10" id="KW-1133">Transmembrane helix</keyword>
<dbReference type="PROSITE" id="PS50109">
    <property type="entry name" value="HIS_KIN"/>
    <property type="match status" value="1"/>
</dbReference>
<dbReference type="CDD" id="cd06225">
    <property type="entry name" value="HAMP"/>
    <property type="match status" value="1"/>
</dbReference>
<dbReference type="CDD" id="cd00082">
    <property type="entry name" value="HisKA"/>
    <property type="match status" value="1"/>
</dbReference>
<keyword evidence="10" id="KW-0812">Transmembrane</keyword>
<dbReference type="PANTHER" id="PTHR44936:SF10">
    <property type="entry name" value="SENSOR PROTEIN RSTB"/>
    <property type="match status" value="1"/>
</dbReference>
<keyword evidence="4" id="KW-1003">Cell membrane</keyword>
<dbReference type="SUPFAM" id="SSF158472">
    <property type="entry name" value="HAMP domain-like"/>
    <property type="match status" value="1"/>
</dbReference>
<keyword evidence="14" id="KW-1185">Reference proteome</keyword>
<keyword evidence="5" id="KW-0597">Phosphoprotein</keyword>
<comment type="subcellular location">
    <subcellularLocation>
        <location evidence="2">Cell membrane</location>
        <topology evidence="2">Multi-pass membrane protein</topology>
    </subcellularLocation>
</comment>
<dbReference type="PROSITE" id="PS50885">
    <property type="entry name" value="HAMP"/>
    <property type="match status" value="1"/>
</dbReference>
<evidence type="ECO:0000256" key="3">
    <source>
        <dbReference type="ARBA" id="ARBA00012438"/>
    </source>
</evidence>
<keyword evidence="6" id="KW-0808">Transferase</keyword>
<evidence type="ECO:0000256" key="9">
    <source>
        <dbReference type="ARBA" id="ARBA00022840"/>
    </source>
</evidence>
<dbReference type="InterPro" id="IPR036097">
    <property type="entry name" value="HisK_dim/P_sf"/>
</dbReference>
<keyword evidence="7" id="KW-0547">Nucleotide-binding</keyword>
<dbReference type="InterPro" id="IPR004358">
    <property type="entry name" value="Sig_transdc_His_kin-like_C"/>
</dbReference>
<evidence type="ECO:0000256" key="1">
    <source>
        <dbReference type="ARBA" id="ARBA00000085"/>
    </source>
</evidence>
<comment type="caution">
    <text evidence="13">The sequence shown here is derived from an EMBL/GenBank/DDBJ whole genome shotgun (WGS) entry which is preliminary data.</text>
</comment>
<sequence length="429" mass="48382">MLRLFLGLYLTLALGFAVSITTVEHAFTWWFGWAGEEYYRDAVRGPAYSLVEQVRPLSTEARVQRLHELQPHYGLALSLVEKAQLDLQPHEKALLAGDKLVVREELTRFIAPIDNGSQVLQIDLPNEPNIALLYSAGAYAMLSCLLGIVLFFWVRPHWRDLERLREAAQRFGENDFSARLYLSRRSNIRELAEHFNQMAARIEGLIANQRELTNGVSHELRTPIARLTFELDQLRRLATTHECGALIDDMHADLGDLEEMVSELLTYASLERGASEIQRQTIEAASWIDSVLGSVALEAEAAGVQLYLDACTVQDTRIEPRYMARAVINLLRNAIRYADTQVRVRLEWDDAGYVLQVEDDGPGVPFAAREKIFEPFSRLDASRDRRTGGFGLGLALVRRVSQWHGGQAGVFDAVGGGARFVLRWPHIDN</sequence>
<dbReference type="PANTHER" id="PTHR44936">
    <property type="entry name" value="SENSOR PROTEIN CREC"/>
    <property type="match status" value="1"/>
</dbReference>
<dbReference type="InterPro" id="IPR003594">
    <property type="entry name" value="HATPase_dom"/>
</dbReference>
<dbReference type="SUPFAM" id="SSF47384">
    <property type="entry name" value="Homodimeric domain of signal transducing histidine kinase"/>
    <property type="match status" value="1"/>
</dbReference>
<reference evidence="13 14" key="1">
    <citation type="submission" date="2022-05" db="EMBL/GenBank/DDBJ databases">
        <title>Novel Pseudomonas spp. Isolated from a Rainbow Trout Aquaculture Facility.</title>
        <authorList>
            <person name="Testerman T."/>
            <person name="Graf J."/>
        </authorList>
    </citation>
    <scope>NUCLEOTIDE SEQUENCE [LARGE SCALE GENOMIC DNA]</scope>
    <source>
        <strain evidence="13 14">ID681</strain>
    </source>
</reference>
<organism evidence="13 14">
    <name type="scientific">Pseudomonas fontis</name>
    <dbReference type="NCBI Taxonomy" id="2942633"/>
    <lineage>
        <taxon>Bacteria</taxon>
        <taxon>Pseudomonadati</taxon>
        <taxon>Pseudomonadota</taxon>
        <taxon>Gammaproteobacteria</taxon>
        <taxon>Pseudomonadales</taxon>
        <taxon>Pseudomonadaceae</taxon>
        <taxon>Pseudomonas</taxon>
    </lineage>
</organism>
<feature type="transmembrane region" description="Helical" evidence="10">
    <location>
        <begin position="131"/>
        <end position="154"/>
    </location>
</feature>
<dbReference type="Pfam" id="PF00672">
    <property type="entry name" value="HAMP"/>
    <property type="match status" value="1"/>
</dbReference>
<dbReference type="Gene3D" id="3.30.565.10">
    <property type="entry name" value="Histidine kinase-like ATPase, C-terminal domain"/>
    <property type="match status" value="1"/>
</dbReference>
<dbReference type="EC" id="2.7.13.3" evidence="3"/>
<evidence type="ECO:0000256" key="2">
    <source>
        <dbReference type="ARBA" id="ARBA00004651"/>
    </source>
</evidence>
<dbReference type="PRINTS" id="PR00344">
    <property type="entry name" value="BCTRLSENSOR"/>
</dbReference>
<protein>
    <recommendedName>
        <fullName evidence="3">histidine kinase</fullName>
        <ecNumber evidence="3">2.7.13.3</ecNumber>
    </recommendedName>
</protein>
<dbReference type="GO" id="GO:0005524">
    <property type="term" value="F:ATP binding"/>
    <property type="evidence" value="ECO:0007669"/>
    <property type="project" value="UniProtKB-KW"/>
</dbReference>
<dbReference type="InterPro" id="IPR005467">
    <property type="entry name" value="His_kinase_dom"/>
</dbReference>
<gene>
    <name evidence="13" type="ORF">M5G11_10675</name>
</gene>
<dbReference type="SUPFAM" id="SSF55874">
    <property type="entry name" value="ATPase domain of HSP90 chaperone/DNA topoisomerase II/histidine kinase"/>
    <property type="match status" value="1"/>
</dbReference>
<keyword evidence="10" id="KW-0472">Membrane</keyword>
<evidence type="ECO:0000313" key="13">
    <source>
        <dbReference type="EMBL" id="MDD0991001.1"/>
    </source>
</evidence>
<keyword evidence="9 13" id="KW-0067">ATP-binding</keyword>
<dbReference type="Pfam" id="PF00512">
    <property type="entry name" value="HisKA"/>
    <property type="match status" value="1"/>
</dbReference>
<dbReference type="Proteomes" id="UP001148203">
    <property type="component" value="Unassembled WGS sequence"/>
</dbReference>
<evidence type="ECO:0000256" key="8">
    <source>
        <dbReference type="ARBA" id="ARBA00022777"/>
    </source>
</evidence>
<dbReference type="InterPro" id="IPR036890">
    <property type="entry name" value="HATPase_C_sf"/>
</dbReference>
<dbReference type="SMART" id="SM00388">
    <property type="entry name" value="HisKA"/>
    <property type="match status" value="1"/>
</dbReference>
<evidence type="ECO:0000256" key="4">
    <source>
        <dbReference type="ARBA" id="ARBA00022475"/>
    </source>
</evidence>
<evidence type="ECO:0000313" key="14">
    <source>
        <dbReference type="Proteomes" id="UP001148203"/>
    </source>
</evidence>
<dbReference type="InterPro" id="IPR003661">
    <property type="entry name" value="HisK_dim/P_dom"/>
</dbReference>
<evidence type="ECO:0000256" key="5">
    <source>
        <dbReference type="ARBA" id="ARBA00022553"/>
    </source>
</evidence>
<dbReference type="Pfam" id="PF02518">
    <property type="entry name" value="HATPase_c"/>
    <property type="match status" value="1"/>
</dbReference>
<dbReference type="RefSeq" id="WP_273910020.1">
    <property type="nucleotide sequence ID" value="NZ_JAMDGX010000020.1"/>
</dbReference>
<keyword evidence="8" id="KW-0418">Kinase</keyword>
<name>A0ABT5NS64_9PSED</name>
<evidence type="ECO:0000259" key="11">
    <source>
        <dbReference type="PROSITE" id="PS50109"/>
    </source>
</evidence>
<dbReference type="InterPro" id="IPR003660">
    <property type="entry name" value="HAMP_dom"/>
</dbReference>
<evidence type="ECO:0000259" key="12">
    <source>
        <dbReference type="PROSITE" id="PS50885"/>
    </source>
</evidence>
<dbReference type="Gene3D" id="1.10.287.130">
    <property type="match status" value="1"/>
</dbReference>
<feature type="domain" description="HAMP" evidence="12">
    <location>
        <begin position="155"/>
        <end position="207"/>
    </location>
</feature>
<evidence type="ECO:0000256" key="6">
    <source>
        <dbReference type="ARBA" id="ARBA00022679"/>
    </source>
</evidence>
<dbReference type="SMART" id="SM00387">
    <property type="entry name" value="HATPase_c"/>
    <property type="match status" value="1"/>
</dbReference>
<comment type="catalytic activity">
    <reaction evidence="1">
        <text>ATP + protein L-histidine = ADP + protein N-phospho-L-histidine.</text>
        <dbReference type="EC" id="2.7.13.3"/>
    </reaction>
</comment>
<dbReference type="EMBL" id="JAMDGY010000024">
    <property type="protein sequence ID" value="MDD0991001.1"/>
    <property type="molecule type" value="Genomic_DNA"/>
</dbReference>
<proteinExistence type="predicted"/>
<accession>A0ABT5NS64</accession>
<evidence type="ECO:0000256" key="10">
    <source>
        <dbReference type="SAM" id="Phobius"/>
    </source>
</evidence>
<evidence type="ECO:0000256" key="7">
    <source>
        <dbReference type="ARBA" id="ARBA00022741"/>
    </source>
</evidence>
<dbReference type="SMART" id="SM00304">
    <property type="entry name" value="HAMP"/>
    <property type="match status" value="1"/>
</dbReference>
<dbReference type="Gene3D" id="1.10.8.500">
    <property type="entry name" value="HAMP domain in histidine kinase"/>
    <property type="match status" value="1"/>
</dbReference>